<evidence type="ECO:0000256" key="2">
    <source>
        <dbReference type="ARBA" id="ARBA00024226"/>
    </source>
</evidence>
<dbReference type="Proteomes" id="UP001586593">
    <property type="component" value="Unassembled WGS sequence"/>
</dbReference>
<dbReference type="InterPro" id="IPR016161">
    <property type="entry name" value="Ald_DH/histidinol_DH"/>
</dbReference>
<comment type="caution">
    <text evidence="5">The sequence shown here is derived from an EMBL/GenBank/DDBJ whole genome shotgun (WGS) entry which is preliminary data.</text>
</comment>
<reference evidence="5 6" key="1">
    <citation type="journal article" date="2024" name="Commun. Biol.">
        <title>Comparative genomic analysis of thermophilic fungi reveals convergent evolutionary adaptations and gene losses.</title>
        <authorList>
            <person name="Steindorff A.S."/>
            <person name="Aguilar-Pontes M.V."/>
            <person name="Robinson A.J."/>
            <person name="Andreopoulos B."/>
            <person name="LaButti K."/>
            <person name="Kuo A."/>
            <person name="Mondo S."/>
            <person name="Riley R."/>
            <person name="Otillar R."/>
            <person name="Haridas S."/>
            <person name="Lipzen A."/>
            <person name="Grimwood J."/>
            <person name="Schmutz J."/>
            <person name="Clum A."/>
            <person name="Reid I.D."/>
            <person name="Moisan M.C."/>
            <person name="Butler G."/>
            <person name="Nguyen T.T.M."/>
            <person name="Dewar K."/>
            <person name="Conant G."/>
            <person name="Drula E."/>
            <person name="Henrissat B."/>
            <person name="Hansel C."/>
            <person name="Singer S."/>
            <person name="Hutchinson M.I."/>
            <person name="de Vries R.P."/>
            <person name="Natvig D.O."/>
            <person name="Powell A.J."/>
            <person name="Tsang A."/>
            <person name="Grigoriev I.V."/>
        </authorList>
    </citation>
    <scope>NUCLEOTIDE SEQUENCE [LARGE SCALE GENOMIC DNA]</scope>
    <source>
        <strain evidence="5 6">ATCC 24622</strain>
    </source>
</reference>
<gene>
    <name evidence="5" type="ORF">VTK73DRAFT_2022</name>
</gene>
<keyword evidence="6" id="KW-1185">Reference proteome</keyword>
<dbReference type="Pfam" id="PF00171">
    <property type="entry name" value="Aldedh"/>
    <property type="match status" value="1"/>
</dbReference>
<dbReference type="Gene3D" id="3.40.309.10">
    <property type="entry name" value="Aldehyde Dehydrogenase, Chain A, domain 2"/>
    <property type="match status" value="1"/>
</dbReference>
<proteinExistence type="inferred from homology"/>
<dbReference type="PANTHER" id="PTHR11699">
    <property type="entry name" value="ALDEHYDE DEHYDROGENASE-RELATED"/>
    <property type="match status" value="1"/>
</dbReference>
<comment type="catalytic activity">
    <reaction evidence="3">
        <text>an aldehyde + NAD(+) + H2O = a carboxylate + NADH + 2 H(+)</text>
        <dbReference type="Rhea" id="RHEA:16185"/>
        <dbReference type="ChEBI" id="CHEBI:15377"/>
        <dbReference type="ChEBI" id="CHEBI:15378"/>
        <dbReference type="ChEBI" id="CHEBI:17478"/>
        <dbReference type="ChEBI" id="CHEBI:29067"/>
        <dbReference type="ChEBI" id="CHEBI:57540"/>
        <dbReference type="ChEBI" id="CHEBI:57945"/>
        <dbReference type="EC" id="1.2.1.3"/>
    </reaction>
</comment>
<dbReference type="EMBL" id="JAZHXJ010001537">
    <property type="protein sequence ID" value="KAL1844686.1"/>
    <property type="molecule type" value="Genomic_DNA"/>
</dbReference>
<evidence type="ECO:0000313" key="6">
    <source>
        <dbReference type="Proteomes" id="UP001586593"/>
    </source>
</evidence>
<dbReference type="EC" id="1.2.1.3" evidence="2"/>
<evidence type="ECO:0000256" key="1">
    <source>
        <dbReference type="ARBA" id="ARBA00009986"/>
    </source>
</evidence>
<sequence length="106" mass="12069">MAVMRDETFGPLIPVMKVKGDEEAVRLMNDSEFGLTASIWSKDTDRAYELAQQVEAGTVFVNRCDYPSPDLAWTGWKNSGRGVTLSRFGFDQFVRLQSFHLKDYPK</sequence>
<comment type="similarity">
    <text evidence="1">Belongs to the aldehyde dehydrogenase family.</text>
</comment>
<organism evidence="5 6">
    <name type="scientific">Phialemonium thermophilum</name>
    <dbReference type="NCBI Taxonomy" id="223376"/>
    <lineage>
        <taxon>Eukaryota</taxon>
        <taxon>Fungi</taxon>
        <taxon>Dikarya</taxon>
        <taxon>Ascomycota</taxon>
        <taxon>Pezizomycotina</taxon>
        <taxon>Sordariomycetes</taxon>
        <taxon>Sordariomycetidae</taxon>
        <taxon>Cephalothecales</taxon>
        <taxon>Cephalothecaceae</taxon>
        <taxon>Phialemonium</taxon>
    </lineage>
</organism>
<evidence type="ECO:0000313" key="5">
    <source>
        <dbReference type="EMBL" id="KAL1844686.1"/>
    </source>
</evidence>
<dbReference type="InterPro" id="IPR015590">
    <property type="entry name" value="Aldehyde_DH_dom"/>
</dbReference>
<name>A0ABR3VSR2_9PEZI</name>
<dbReference type="InterPro" id="IPR016163">
    <property type="entry name" value="Ald_DH_C"/>
</dbReference>
<feature type="domain" description="Aldehyde dehydrogenase" evidence="4">
    <location>
        <begin position="1"/>
        <end position="97"/>
    </location>
</feature>
<dbReference type="SUPFAM" id="SSF53720">
    <property type="entry name" value="ALDH-like"/>
    <property type="match status" value="1"/>
</dbReference>
<protein>
    <recommendedName>
        <fullName evidence="2">aldehyde dehydrogenase (NAD(+))</fullName>
        <ecNumber evidence="2">1.2.1.3</ecNumber>
    </recommendedName>
</protein>
<accession>A0ABR3VSR2</accession>
<evidence type="ECO:0000256" key="3">
    <source>
        <dbReference type="ARBA" id="ARBA00049194"/>
    </source>
</evidence>
<evidence type="ECO:0000259" key="4">
    <source>
        <dbReference type="Pfam" id="PF00171"/>
    </source>
</evidence>